<evidence type="ECO:0000313" key="2">
    <source>
        <dbReference type="EMBL" id="MCU7552700.1"/>
    </source>
</evidence>
<feature type="signal peptide" evidence="1">
    <location>
        <begin position="1"/>
        <end position="19"/>
    </location>
</feature>
<gene>
    <name evidence="2" type="ORF">OCK74_26510</name>
</gene>
<feature type="chain" id="PRO_5040870949" evidence="1">
    <location>
        <begin position="20"/>
        <end position="339"/>
    </location>
</feature>
<dbReference type="Pfam" id="PF12006">
    <property type="entry name" value="DUF3500"/>
    <property type="match status" value="1"/>
</dbReference>
<keyword evidence="1" id="KW-0732">Signal</keyword>
<accession>A0A9X2Y101</accession>
<dbReference type="PANTHER" id="PTHR37489">
    <property type="entry name" value="DUF3500 DOMAIN-CONTAINING PROTEIN"/>
    <property type="match status" value="1"/>
</dbReference>
<proteinExistence type="predicted"/>
<reference evidence="2" key="1">
    <citation type="submission" date="2022-09" db="EMBL/GenBank/DDBJ databases">
        <authorList>
            <person name="Yuan C."/>
            <person name="Ke Z."/>
        </authorList>
    </citation>
    <scope>NUCLEOTIDE SEQUENCE</scope>
    <source>
        <strain evidence="2">LB-8</strain>
    </source>
</reference>
<sequence length="339" mass="38626">MKALILLFVLCFLTPPVCSGQINSFSSLATQFLNSLNGQQRNKVLYKFGDDEHFDWHFIPKSNRKGILLRELNEKQKAFAFTLLKSYLSDQAFRQTQEIIQLEWVLQELENRPKDDWFRDPGNYAFIFFGQPSDKTPWGWRFEGHHISFTFSTLDNRITSGTPGFLGANPAIVLSGPQKGKQVLKDEATLGFQLLGSLSPQQLAKAVISSEAPGDIITAASRKAMIEKPQGIIYSELNGAQQKLFLQLLSVYIHRYTKTFAAEMMQEIEQAGLEKLQFAWAGAREHAQGKPHYYRIQGPTIIIEYDNTQNNANHIHTVVRDLKHDFGGDELLHHYQKSH</sequence>
<keyword evidence="3" id="KW-1185">Reference proteome</keyword>
<dbReference type="AlphaFoldDB" id="A0A9X2Y101"/>
<reference evidence="2" key="2">
    <citation type="submission" date="2023-04" db="EMBL/GenBank/DDBJ databases">
        <title>Paracnuella aquatica gen. nov., sp. nov., a member of the family Chitinophagaceae isolated from a hot spring.</title>
        <authorList>
            <person name="Wang C."/>
        </authorList>
    </citation>
    <scope>NUCLEOTIDE SEQUENCE</scope>
    <source>
        <strain evidence="2">LB-8</strain>
    </source>
</reference>
<name>A0A9X2Y101_9BACT</name>
<dbReference type="RefSeq" id="WP_279300138.1">
    <property type="nucleotide sequence ID" value="NZ_JAOTIF010000042.1"/>
</dbReference>
<evidence type="ECO:0000313" key="3">
    <source>
        <dbReference type="Proteomes" id="UP001155483"/>
    </source>
</evidence>
<protein>
    <submittedName>
        <fullName evidence="2">DUF3500 domain-containing protein</fullName>
    </submittedName>
</protein>
<dbReference type="Proteomes" id="UP001155483">
    <property type="component" value="Unassembled WGS sequence"/>
</dbReference>
<dbReference type="InterPro" id="IPR021889">
    <property type="entry name" value="DUF3500"/>
</dbReference>
<comment type="caution">
    <text evidence="2">The sequence shown here is derived from an EMBL/GenBank/DDBJ whole genome shotgun (WGS) entry which is preliminary data.</text>
</comment>
<organism evidence="2 3">
    <name type="scientific">Paraflavisolibacter caeni</name>
    <dbReference type="NCBI Taxonomy" id="2982496"/>
    <lineage>
        <taxon>Bacteria</taxon>
        <taxon>Pseudomonadati</taxon>
        <taxon>Bacteroidota</taxon>
        <taxon>Chitinophagia</taxon>
        <taxon>Chitinophagales</taxon>
        <taxon>Chitinophagaceae</taxon>
        <taxon>Paraflavisolibacter</taxon>
    </lineage>
</organism>
<dbReference type="PANTHER" id="PTHR37489:SF1">
    <property type="entry name" value="DUF3500 DOMAIN-CONTAINING PROTEIN"/>
    <property type="match status" value="1"/>
</dbReference>
<dbReference type="EMBL" id="JAOTIF010000042">
    <property type="protein sequence ID" value="MCU7552700.1"/>
    <property type="molecule type" value="Genomic_DNA"/>
</dbReference>
<evidence type="ECO:0000256" key="1">
    <source>
        <dbReference type="SAM" id="SignalP"/>
    </source>
</evidence>